<keyword evidence="9" id="KW-0010">Activator</keyword>
<dbReference type="InterPro" id="IPR041410">
    <property type="entry name" value="STATa_Ig"/>
</dbReference>
<reference evidence="13" key="1">
    <citation type="journal article" date="2011" name="Genome Res.">
        <title>Phylogeny-wide analysis of social amoeba genomes highlights ancient origins for complex intercellular communication.</title>
        <authorList>
            <person name="Heidel A.J."/>
            <person name="Lawal H.M."/>
            <person name="Felder M."/>
            <person name="Schilde C."/>
            <person name="Helps N.R."/>
            <person name="Tunggal B."/>
            <person name="Rivero F."/>
            <person name="John U."/>
            <person name="Schleicher M."/>
            <person name="Eichinger L."/>
            <person name="Platzer M."/>
            <person name="Noegel A.A."/>
            <person name="Schaap P."/>
            <person name="Gloeckner G."/>
        </authorList>
    </citation>
    <scope>NUCLEOTIDE SEQUENCE [LARGE SCALE GENOMIC DNA]</scope>
    <source>
        <strain evidence="13">SH3</strain>
    </source>
</reference>
<dbReference type="Gene3D" id="2.60.40.340">
    <property type="entry name" value="Rel homology domain (RHD), DNA-binding domain"/>
    <property type="match status" value="1"/>
</dbReference>
<dbReference type="FunFam" id="2.60.40.340:FF:000007">
    <property type="entry name" value="Signal transducer and activator of transcription"/>
    <property type="match status" value="1"/>
</dbReference>
<dbReference type="GO" id="GO:0007165">
    <property type="term" value="P:signal transduction"/>
    <property type="evidence" value="ECO:0007669"/>
    <property type="project" value="InterPro"/>
</dbReference>
<dbReference type="GO" id="GO:0043157">
    <property type="term" value="P:response to cation stress"/>
    <property type="evidence" value="ECO:0007669"/>
    <property type="project" value="EnsemblProtists"/>
</dbReference>
<keyword evidence="6 9" id="KW-0804">Transcription</keyword>
<evidence type="ECO:0000313" key="13">
    <source>
        <dbReference type="Proteomes" id="UP000007797"/>
    </source>
</evidence>
<dbReference type="PANTHER" id="PTHR11801">
    <property type="entry name" value="SIGNAL TRANSDUCER AND ACTIVATOR OF TRANSCRIPTION"/>
    <property type="match status" value="1"/>
</dbReference>
<evidence type="ECO:0000259" key="11">
    <source>
        <dbReference type="PROSITE" id="PS50001"/>
    </source>
</evidence>
<dbReference type="GO" id="GO:0047484">
    <property type="term" value="P:regulation of response to osmotic stress"/>
    <property type="evidence" value="ECO:0007669"/>
    <property type="project" value="EnsemblProtists"/>
</dbReference>
<keyword evidence="7 9" id="KW-0539">Nucleus</keyword>
<comment type="similarity">
    <text evidence="2 9">Belongs to the transcription factor STAT family.</text>
</comment>
<dbReference type="SMART" id="SM00252">
    <property type="entry name" value="SH2"/>
    <property type="match status" value="1"/>
</dbReference>
<dbReference type="STRING" id="1054147.F4Q5C0"/>
<dbReference type="GO" id="GO:0080135">
    <property type="term" value="P:regulation of cellular response to stress"/>
    <property type="evidence" value="ECO:0007669"/>
    <property type="project" value="EnsemblProtists"/>
</dbReference>
<dbReference type="InterPro" id="IPR037059">
    <property type="entry name" value="RHD_DNA_bind_dom_sf"/>
</dbReference>
<dbReference type="InterPro" id="IPR015988">
    <property type="entry name" value="STAT_TF_CC"/>
</dbReference>
<dbReference type="GO" id="GO:0010628">
    <property type="term" value="P:positive regulation of gene expression"/>
    <property type="evidence" value="ECO:0007669"/>
    <property type="project" value="EnsemblProtists"/>
</dbReference>
<dbReference type="Gene3D" id="1.20.58.240">
    <property type="entry name" value="STAT, domain 1"/>
    <property type="match status" value="1"/>
</dbReference>
<dbReference type="Gene3D" id="3.30.505.10">
    <property type="entry name" value="SH2 domain"/>
    <property type="match status" value="1"/>
</dbReference>
<dbReference type="CDD" id="cd09919">
    <property type="entry name" value="SH2_STAT_family"/>
    <property type="match status" value="1"/>
</dbReference>
<evidence type="ECO:0000256" key="1">
    <source>
        <dbReference type="ARBA" id="ARBA00004123"/>
    </source>
</evidence>
<dbReference type="Pfam" id="PF18214">
    <property type="entry name" value="STATa_Ig"/>
    <property type="match status" value="1"/>
</dbReference>
<dbReference type="FunFam" id="1.10.238.10:FF:000446">
    <property type="entry name" value="Signal transducer and activator of transcription"/>
    <property type="match status" value="1"/>
</dbReference>
<dbReference type="Pfam" id="PF09267">
    <property type="entry name" value="Dict-STAT-coil"/>
    <property type="match status" value="1"/>
</dbReference>
<dbReference type="GO" id="GO:0005634">
    <property type="term" value="C:nucleus"/>
    <property type="evidence" value="ECO:0007669"/>
    <property type="project" value="UniProtKB-SubCell"/>
</dbReference>
<keyword evidence="5 9" id="KW-0238">DNA-binding</keyword>
<evidence type="ECO:0000256" key="8">
    <source>
        <dbReference type="PROSITE-ProRule" id="PRU00191"/>
    </source>
</evidence>
<evidence type="ECO:0000256" key="6">
    <source>
        <dbReference type="ARBA" id="ARBA00023163"/>
    </source>
</evidence>
<feature type="region of interest" description="Disordered" evidence="10">
    <location>
        <begin position="54"/>
        <end position="76"/>
    </location>
</feature>
<keyword evidence="3 8" id="KW-0727">SH2 domain</keyword>
<dbReference type="SUPFAM" id="SSF55550">
    <property type="entry name" value="SH2 domain"/>
    <property type="match status" value="1"/>
</dbReference>
<feature type="region of interest" description="Disordered" evidence="10">
    <location>
        <begin position="127"/>
        <end position="183"/>
    </location>
</feature>
<dbReference type="GO" id="GO:0031288">
    <property type="term" value="P:sorocarp morphogenesis"/>
    <property type="evidence" value="ECO:0007669"/>
    <property type="project" value="EnsemblProtists"/>
</dbReference>
<keyword evidence="9" id="KW-0963">Cytoplasm</keyword>
<sequence length="783" mass="89492">MNYCNSPHTPTTNTLIHHTNIVGSKKPLPEVININNNNNNNMLASSYITKEAAANKSPMLDPSPSSSSSSSSTTPPLLLTPNILLIPNLMNNCNNSNNNNTNLYNHHHNHINSHGQNITTIKTEPVSTLQYPQQPQQQQPQQQQQQVQQVQQQQQQPQSQYIHPPPAYIYNGNGGTLEDQQQQQQQLQQQHQIQQQQLLQQQILQQQQFQQQQQQQQQQQIQQHVQSTMIQVQQQQQQVQQQQQQQVQQQLSSPNNNNQESIIITTSGINGQQTLSIQQPQQQMAPQPHQQQTLSIQPPQQNIPLPQHLLVAPFGNQAPQPHQQIINECLKLHLAQKDQLEKMKVVQKQVLAHPQTETFQMLDNEQNTLKKQIDAELTSLQQIDQTFVLSPTEIRNVVFLIHELTIQSIQLELYHEELQLLVRPQNPPPTIAALVVIEQPFPMVITKCKPLEDDPVVVQLLSGTRTELQLIGKVRATMIVENQQNSKTSGSPKTIETEVVSMDEVQRLAKYHLKFLNGTRKNPVTLKFGMQVQVVGGTPVNIESPPTSPFIVITNECQYEESDGTLLKKDSFGNNAEIPWASYANKLQRHFLRATRQDSIKPTRYLSRHELMYLHQQFFGGRSMVSQSMFDAFWNWFGKGLQKLRYQRHVCSMWQSGLIYGFISRQSVEEALRNEEMGTFLIRFSERHAGHFAIGYKVDDPDPEKRIRHYLVKADDTAGAKKTLPDFLSECPQFTKILQLTIDPITGEPRLRNFPKDVVLEPYYSKREALPATNGYDSLPVLN</sequence>
<evidence type="ECO:0000256" key="5">
    <source>
        <dbReference type="ARBA" id="ARBA00023125"/>
    </source>
</evidence>
<feature type="region of interest" description="Disordered" evidence="10">
    <location>
        <begin position="275"/>
        <end position="299"/>
    </location>
</feature>
<dbReference type="GO" id="GO:0003677">
    <property type="term" value="F:DNA binding"/>
    <property type="evidence" value="ECO:0007669"/>
    <property type="project" value="UniProtKB-KW"/>
</dbReference>
<dbReference type="InterPro" id="IPR001217">
    <property type="entry name" value="STAT"/>
</dbReference>
<evidence type="ECO:0000256" key="3">
    <source>
        <dbReference type="ARBA" id="ARBA00022999"/>
    </source>
</evidence>
<comment type="subcellular location">
    <subcellularLocation>
        <location evidence="9">Cytoplasm</location>
    </subcellularLocation>
    <subcellularLocation>
        <location evidence="1 9">Nucleus</location>
    </subcellularLocation>
</comment>
<dbReference type="GO" id="GO:0005829">
    <property type="term" value="C:cytosol"/>
    <property type="evidence" value="ECO:0007669"/>
    <property type="project" value="EnsemblProtists"/>
</dbReference>
<keyword evidence="13" id="KW-1185">Reference proteome</keyword>
<gene>
    <name evidence="12" type="primary">dstC</name>
    <name evidence="12" type="ORF">DFA_08163</name>
</gene>
<dbReference type="FunFam" id="3.30.505.10:FF:000099">
    <property type="entry name" value="Signal transducer and activator of transcription"/>
    <property type="match status" value="1"/>
</dbReference>
<dbReference type="InterPro" id="IPR008967">
    <property type="entry name" value="p53-like_TF_DNA-bd_sf"/>
</dbReference>
<proteinExistence type="inferred from homology"/>
<dbReference type="Pfam" id="PF00017">
    <property type="entry name" value="SH2"/>
    <property type="match status" value="1"/>
</dbReference>
<dbReference type="InterPro" id="IPR036860">
    <property type="entry name" value="SH2_dom_sf"/>
</dbReference>
<dbReference type="Proteomes" id="UP000007797">
    <property type="component" value="Unassembled WGS sequence"/>
</dbReference>
<evidence type="ECO:0000256" key="2">
    <source>
        <dbReference type="ARBA" id="ARBA00005586"/>
    </source>
</evidence>
<evidence type="ECO:0000313" key="12">
    <source>
        <dbReference type="EMBL" id="EGG17179.1"/>
    </source>
</evidence>
<dbReference type="AlphaFoldDB" id="F4Q5C0"/>
<dbReference type="GO" id="GO:0009408">
    <property type="term" value="P:response to heat"/>
    <property type="evidence" value="ECO:0007669"/>
    <property type="project" value="EnsemblProtists"/>
</dbReference>
<dbReference type="OrthoDB" id="19300at2759"/>
<dbReference type="PROSITE" id="PS50001">
    <property type="entry name" value="SH2"/>
    <property type="match status" value="1"/>
</dbReference>
<dbReference type="GO" id="GO:1990782">
    <property type="term" value="F:protein tyrosine kinase binding"/>
    <property type="evidence" value="ECO:0007669"/>
    <property type="project" value="EnsemblProtists"/>
</dbReference>
<organism evidence="12 13">
    <name type="scientific">Cavenderia fasciculata</name>
    <name type="common">Slime mold</name>
    <name type="synonym">Dictyostelium fasciculatum</name>
    <dbReference type="NCBI Taxonomy" id="261658"/>
    <lineage>
        <taxon>Eukaryota</taxon>
        <taxon>Amoebozoa</taxon>
        <taxon>Evosea</taxon>
        <taxon>Eumycetozoa</taxon>
        <taxon>Dictyostelia</taxon>
        <taxon>Acytosteliales</taxon>
        <taxon>Cavenderiaceae</taxon>
        <taxon>Cavenderia</taxon>
    </lineage>
</organism>
<dbReference type="GO" id="GO:0003700">
    <property type="term" value="F:DNA-binding transcription factor activity"/>
    <property type="evidence" value="ECO:0007669"/>
    <property type="project" value="InterPro"/>
</dbReference>
<dbReference type="InterPro" id="IPR015347">
    <property type="entry name" value="STAT_TF_homologue_CC"/>
</dbReference>
<dbReference type="GeneID" id="14869118"/>
<dbReference type="GO" id="GO:0006972">
    <property type="term" value="P:hyperosmotic response"/>
    <property type="evidence" value="ECO:0007669"/>
    <property type="project" value="EnsemblProtists"/>
</dbReference>
<dbReference type="Pfam" id="PF17901">
    <property type="entry name" value="EF-hand_12"/>
    <property type="match status" value="1"/>
</dbReference>
<evidence type="ECO:0000256" key="4">
    <source>
        <dbReference type="ARBA" id="ARBA00023015"/>
    </source>
</evidence>
<evidence type="ECO:0000256" key="9">
    <source>
        <dbReference type="RuleBase" id="RU046415"/>
    </source>
</evidence>
<dbReference type="GO" id="GO:0045892">
    <property type="term" value="P:negative regulation of DNA-templated transcription"/>
    <property type="evidence" value="ECO:0007669"/>
    <property type="project" value="EnsemblProtists"/>
</dbReference>
<evidence type="ECO:0000256" key="10">
    <source>
        <dbReference type="SAM" id="MobiDB-lite"/>
    </source>
</evidence>
<dbReference type="EMBL" id="GL883021">
    <property type="protein sequence ID" value="EGG17179.1"/>
    <property type="molecule type" value="Genomic_DNA"/>
</dbReference>
<dbReference type="RefSeq" id="XP_004355663.1">
    <property type="nucleotide sequence ID" value="XM_004355610.1"/>
</dbReference>
<feature type="compositionally biased region" description="Low complexity" evidence="10">
    <location>
        <begin position="132"/>
        <end position="158"/>
    </location>
</feature>
<feature type="compositionally biased region" description="Low complexity" evidence="10">
    <location>
        <begin position="62"/>
        <end position="76"/>
    </location>
</feature>
<dbReference type="InterPro" id="IPR000980">
    <property type="entry name" value="SH2"/>
</dbReference>
<keyword evidence="4 9" id="KW-0805">Transcription regulation</keyword>
<evidence type="ECO:0000256" key="7">
    <source>
        <dbReference type="ARBA" id="ARBA00023242"/>
    </source>
</evidence>
<feature type="domain" description="SH2" evidence="11">
    <location>
        <begin position="654"/>
        <end position="740"/>
    </location>
</feature>
<name>F4Q5C0_CACFS</name>
<dbReference type="GO" id="GO:0006979">
    <property type="term" value="P:response to oxidative stress"/>
    <property type="evidence" value="ECO:0007669"/>
    <property type="project" value="EnsemblProtists"/>
</dbReference>
<accession>F4Q5C0</accession>
<dbReference type="GO" id="GO:0042802">
    <property type="term" value="F:identical protein binding"/>
    <property type="evidence" value="ECO:0007669"/>
    <property type="project" value="EnsemblProtists"/>
</dbReference>
<protein>
    <recommendedName>
        <fullName evidence="9">Signal transducer and activator of transcription</fullName>
    </recommendedName>
</protein>
<dbReference type="KEGG" id="dfa:DFA_08163"/>
<dbReference type="InterPro" id="IPR041604">
    <property type="entry name" value="EF-hand_12"/>
</dbReference>
<dbReference type="Gene3D" id="1.10.238.10">
    <property type="entry name" value="EF-hand"/>
    <property type="match status" value="1"/>
</dbReference>
<dbReference type="SUPFAM" id="SSF49417">
    <property type="entry name" value="p53-like transcription factors"/>
    <property type="match status" value="1"/>
</dbReference>
<keyword evidence="9" id="KW-0597">Phosphoprotein</keyword>
<dbReference type="SUPFAM" id="SSF47655">
    <property type="entry name" value="STAT"/>
    <property type="match status" value="1"/>
</dbReference>